<dbReference type="AlphaFoldDB" id="A0A2D3UY59"/>
<dbReference type="InterPro" id="IPR037176">
    <property type="entry name" value="Osmotin/thaumatin-like_sf"/>
</dbReference>
<keyword evidence="3" id="KW-1185">Reference proteome</keyword>
<gene>
    <name evidence="2" type="ORF">RCC_08705</name>
</gene>
<name>A0A2D3UY59_9PEZI</name>
<reference evidence="2 3" key="1">
    <citation type="submission" date="2016-03" db="EMBL/GenBank/DDBJ databases">
        <authorList>
            <person name="Ploux O."/>
        </authorList>
    </citation>
    <scope>NUCLEOTIDE SEQUENCE [LARGE SCALE GENOMIC DNA]</scope>
    <source>
        <strain evidence="2 3">URUG2</strain>
    </source>
</reference>
<feature type="chain" id="PRO_5013810501" evidence="1">
    <location>
        <begin position="19"/>
        <end position="198"/>
    </location>
</feature>
<dbReference type="EMBL" id="FJUY01000015">
    <property type="protein sequence ID" value="CZT22997.1"/>
    <property type="molecule type" value="Genomic_DNA"/>
</dbReference>
<evidence type="ECO:0000313" key="2">
    <source>
        <dbReference type="EMBL" id="CZT22997.1"/>
    </source>
</evidence>
<accession>A0A2D3UY59</accession>
<evidence type="ECO:0000313" key="3">
    <source>
        <dbReference type="Proteomes" id="UP000225277"/>
    </source>
</evidence>
<sequence length="198" mass="21544">MQFSGLALTALLAFTASALPSINQDTSSLSARGVDEFKIHVVNKCKWTKQFALYQITGDFQMLEKSTPVNIPTGGTKTIMADFHAIGMRLSGHAEWGTARQWEHNALFEFGHSEYMGVQGTAYNLSLMKGSDADIGIRVFPIANGRGSGTCQVKTCAPWNCPAAQGWTDPDQINVGSPADTVCYHGKTDFRVVFCPDM</sequence>
<protein>
    <submittedName>
        <fullName evidence="2">Uncharacterized protein</fullName>
    </submittedName>
</protein>
<organism evidence="2 3">
    <name type="scientific">Ramularia collo-cygni</name>
    <dbReference type="NCBI Taxonomy" id="112498"/>
    <lineage>
        <taxon>Eukaryota</taxon>
        <taxon>Fungi</taxon>
        <taxon>Dikarya</taxon>
        <taxon>Ascomycota</taxon>
        <taxon>Pezizomycotina</taxon>
        <taxon>Dothideomycetes</taxon>
        <taxon>Dothideomycetidae</taxon>
        <taxon>Mycosphaerellales</taxon>
        <taxon>Mycosphaerellaceae</taxon>
        <taxon>Ramularia</taxon>
    </lineage>
</organism>
<dbReference type="STRING" id="112498.A0A2D3UY59"/>
<feature type="unsure residue" description="D or N" evidence="2">
    <location>
        <position position="82"/>
    </location>
</feature>
<dbReference type="OrthoDB" id="3838727at2759"/>
<keyword evidence="1" id="KW-0732">Signal</keyword>
<proteinExistence type="predicted"/>
<feature type="signal peptide" evidence="1">
    <location>
        <begin position="1"/>
        <end position="18"/>
    </location>
</feature>
<dbReference type="SUPFAM" id="SSF49870">
    <property type="entry name" value="Osmotin, thaumatin-like protein"/>
    <property type="match status" value="1"/>
</dbReference>
<dbReference type="Proteomes" id="UP000225277">
    <property type="component" value="Unassembled WGS sequence"/>
</dbReference>
<evidence type="ECO:0000256" key="1">
    <source>
        <dbReference type="SAM" id="SignalP"/>
    </source>
</evidence>